<dbReference type="Proteomes" id="UP000318995">
    <property type="component" value="Unassembled WGS sequence"/>
</dbReference>
<dbReference type="EMBL" id="SJPH01000002">
    <property type="protein sequence ID" value="TWT47473.1"/>
    <property type="molecule type" value="Genomic_DNA"/>
</dbReference>
<keyword evidence="1" id="KW-0812">Transmembrane</keyword>
<protein>
    <recommendedName>
        <fullName evidence="4">VanZ like family protein</fullName>
    </recommendedName>
</protein>
<keyword evidence="1" id="KW-0472">Membrane</keyword>
<organism evidence="2 3">
    <name type="scientific">Botrimarina hoheduenensis</name>
    <dbReference type="NCBI Taxonomy" id="2528000"/>
    <lineage>
        <taxon>Bacteria</taxon>
        <taxon>Pseudomonadati</taxon>
        <taxon>Planctomycetota</taxon>
        <taxon>Planctomycetia</taxon>
        <taxon>Pirellulales</taxon>
        <taxon>Lacipirellulaceae</taxon>
        <taxon>Botrimarina</taxon>
    </lineage>
</organism>
<keyword evidence="3" id="KW-1185">Reference proteome</keyword>
<dbReference type="NCBIfam" id="NF037970">
    <property type="entry name" value="vanZ_1"/>
    <property type="match status" value="1"/>
</dbReference>
<accession>A0A5C5WB51</accession>
<proteinExistence type="predicted"/>
<dbReference type="AlphaFoldDB" id="A0A5C5WB51"/>
<evidence type="ECO:0000313" key="2">
    <source>
        <dbReference type="EMBL" id="TWT47473.1"/>
    </source>
</evidence>
<keyword evidence="1" id="KW-1133">Transmembrane helix</keyword>
<feature type="transmembrane region" description="Helical" evidence="1">
    <location>
        <begin position="35"/>
        <end position="54"/>
    </location>
</feature>
<gene>
    <name evidence="2" type="ORF">Pla111_10870</name>
</gene>
<name>A0A5C5WB51_9BACT</name>
<evidence type="ECO:0008006" key="4">
    <source>
        <dbReference type="Google" id="ProtNLM"/>
    </source>
</evidence>
<sequence length="165" mass="17687">MLELPRFLQRPPASGKMTNADATQRHAAGRGTQPWRWGIALGLYWALLFTATHIPTPVMAQGVLQLNGDKLIHAGAYFVLATLALGLIRSLGWQTIGGLPARVVVVVAIIAYGVFDEITQPLVNRICDPLDGLADTVGVITAAAIDRWRQGQAPSSAPPANDERT</sequence>
<feature type="transmembrane region" description="Helical" evidence="1">
    <location>
        <begin position="74"/>
        <end position="92"/>
    </location>
</feature>
<reference evidence="2 3" key="1">
    <citation type="submission" date="2019-02" db="EMBL/GenBank/DDBJ databases">
        <title>Deep-cultivation of Planctomycetes and their phenomic and genomic characterization uncovers novel biology.</title>
        <authorList>
            <person name="Wiegand S."/>
            <person name="Jogler M."/>
            <person name="Boedeker C."/>
            <person name="Pinto D."/>
            <person name="Vollmers J."/>
            <person name="Rivas-Marin E."/>
            <person name="Kohn T."/>
            <person name="Peeters S.H."/>
            <person name="Heuer A."/>
            <person name="Rast P."/>
            <person name="Oberbeckmann S."/>
            <person name="Bunk B."/>
            <person name="Jeske O."/>
            <person name="Meyerdierks A."/>
            <person name="Storesund J.E."/>
            <person name="Kallscheuer N."/>
            <person name="Luecker S."/>
            <person name="Lage O.M."/>
            <person name="Pohl T."/>
            <person name="Merkel B.J."/>
            <person name="Hornburger P."/>
            <person name="Mueller R.-W."/>
            <person name="Bruemmer F."/>
            <person name="Labrenz M."/>
            <person name="Spormann A.M."/>
            <person name="Op Den Camp H."/>
            <person name="Overmann J."/>
            <person name="Amann R."/>
            <person name="Jetten M.S.M."/>
            <person name="Mascher T."/>
            <person name="Medema M.H."/>
            <person name="Devos D.P."/>
            <person name="Kaster A.-K."/>
            <person name="Ovreas L."/>
            <person name="Rohde M."/>
            <person name="Galperin M.Y."/>
            <person name="Jogler C."/>
        </authorList>
    </citation>
    <scope>NUCLEOTIDE SEQUENCE [LARGE SCALE GENOMIC DNA]</scope>
    <source>
        <strain evidence="2 3">Pla111</strain>
    </source>
</reference>
<comment type="caution">
    <text evidence="2">The sequence shown here is derived from an EMBL/GenBank/DDBJ whole genome shotgun (WGS) entry which is preliminary data.</text>
</comment>
<feature type="transmembrane region" description="Helical" evidence="1">
    <location>
        <begin position="99"/>
        <end position="115"/>
    </location>
</feature>
<evidence type="ECO:0000313" key="3">
    <source>
        <dbReference type="Proteomes" id="UP000318995"/>
    </source>
</evidence>
<evidence type="ECO:0000256" key="1">
    <source>
        <dbReference type="SAM" id="Phobius"/>
    </source>
</evidence>